<dbReference type="PANTHER" id="PTHR34218">
    <property type="entry name" value="PEPTIDASE S45 PENICILLIN AMIDASE"/>
    <property type="match status" value="1"/>
</dbReference>
<accession>A0A2N8KZK0</accession>
<keyword evidence="3" id="KW-0378">Hydrolase</keyword>
<dbReference type="GO" id="GO:0017000">
    <property type="term" value="P:antibiotic biosynthetic process"/>
    <property type="evidence" value="ECO:0007669"/>
    <property type="project" value="InterPro"/>
</dbReference>
<dbReference type="InterPro" id="IPR043147">
    <property type="entry name" value="Penicillin_amidase_A-knob"/>
</dbReference>
<keyword evidence="6" id="KW-1185">Reference proteome</keyword>
<dbReference type="AlphaFoldDB" id="A0A2N8KZK0"/>
<dbReference type="InterPro" id="IPR002692">
    <property type="entry name" value="S45"/>
</dbReference>
<keyword evidence="2" id="KW-0732">Signal</keyword>
<protein>
    <recommendedName>
        <fullName evidence="7">Acylase</fullName>
    </recommendedName>
</protein>
<dbReference type="InterPro" id="IPR043146">
    <property type="entry name" value="Penicillin_amidase_N_B-knob"/>
</dbReference>
<evidence type="ECO:0000256" key="4">
    <source>
        <dbReference type="ARBA" id="ARBA00023145"/>
    </source>
</evidence>
<dbReference type="Pfam" id="PF01804">
    <property type="entry name" value="Penicil_amidase"/>
    <property type="match status" value="1"/>
</dbReference>
<evidence type="ECO:0000256" key="2">
    <source>
        <dbReference type="ARBA" id="ARBA00022729"/>
    </source>
</evidence>
<reference evidence="5 6" key="1">
    <citation type="submission" date="2018-01" db="EMBL/GenBank/DDBJ databases">
        <title>Draft genome sequence of Paucibacter aquatile CR182 isolated from freshwater of the Nakdong River.</title>
        <authorList>
            <person name="Choi A."/>
            <person name="Chung E.J."/>
        </authorList>
    </citation>
    <scope>NUCLEOTIDE SEQUENCE [LARGE SCALE GENOMIC DNA]</scope>
    <source>
        <strain evidence="5 6">CR182</strain>
    </source>
</reference>
<comment type="similarity">
    <text evidence="1">Belongs to the peptidase S45 family.</text>
</comment>
<gene>
    <name evidence="5" type="ORF">C1O66_15965</name>
</gene>
<proteinExistence type="inferred from homology"/>
<evidence type="ECO:0000256" key="1">
    <source>
        <dbReference type="ARBA" id="ARBA00006586"/>
    </source>
</evidence>
<dbReference type="OrthoDB" id="9760084at2"/>
<keyword evidence="4" id="KW-0865">Zymogen</keyword>
<dbReference type="GO" id="GO:0016811">
    <property type="term" value="F:hydrolase activity, acting on carbon-nitrogen (but not peptide) bonds, in linear amides"/>
    <property type="evidence" value="ECO:0007669"/>
    <property type="project" value="InterPro"/>
</dbReference>
<organism evidence="5 6">
    <name type="scientific">Kinneretia aquatilis</name>
    <dbReference type="NCBI Taxonomy" id="2070761"/>
    <lineage>
        <taxon>Bacteria</taxon>
        <taxon>Pseudomonadati</taxon>
        <taxon>Pseudomonadota</taxon>
        <taxon>Betaproteobacteria</taxon>
        <taxon>Burkholderiales</taxon>
        <taxon>Sphaerotilaceae</taxon>
        <taxon>Roseateles</taxon>
    </lineage>
</organism>
<dbReference type="Proteomes" id="UP000235916">
    <property type="component" value="Unassembled WGS sequence"/>
</dbReference>
<dbReference type="Gene3D" id="1.10.1400.10">
    <property type="match status" value="1"/>
</dbReference>
<dbReference type="Gene3D" id="1.10.439.10">
    <property type="entry name" value="Penicillin Amidohydrolase, domain 1"/>
    <property type="match status" value="1"/>
</dbReference>
<evidence type="ECO:0008006" key="7">
    <source>
        <dbReference type="Google" id="ProtNLM"/>
    </source>
</evidence>
<dbReference type="Gene3D" id="3.60.20.10">
    <property type="entry name" value="Glutamine Phosphoribosylpyrophosphate, subunit 1, domain 1"/>
    <property type="match status" value="1"/>
</dbReference>
<sequence length="832" mass="89699">MGDNFVQIRTSSGNPLRINPVFSALASAALLCACGGNGDSNPLAPEPISAPEFSAEIRYTSYGVPHIKADSFKGAGYGYGYAFAQDHICLFAQEIITLRGERSRFFGDVDANGKPVNYLGQFGDFTPNLSSDFFYKALMTPAQAQAMKNGAGAEVRDLVAGFVAGYNRYLSDKGLNGLPLECKGAAWVRPMNEDDAYFRFTQAAIAGSSLQFIHALGSAQPPLVKPAGAEPVLLSAKALRAKSTQLALARTPLLQGLRQLEEHVIGSNGYGLGKGATQSGAGMVLGNPHFPWWGALRLHQLHLTIPGKYDVMGATLLGAVVPLIGFNKDVAWTHTFSTDNRFTLFQLKLDPADPTRYWVDGGYKPMSQTPLSVQALQPDGSLKTITRTLYSTDFGPMVSDGASFAWSGAAGFALRDANYSNTKLLDQALLNGKASSAESLRENLATFNALPWVNTMAADKSGRALYANYSVAANVSDAQLASCVNSPTGQFLLATRGLVLMDGSKSACNWNGAIPAAQRPYVLRDDFIVNANDSHWLPNDQVRLSGYPKIIATGPNAEGAPQGERTRMGIAQALDRIEGRDGLAGKGFTLAQLQQVYQKARFFKAEQWLDEFLAAACSGTSPSTKDSTGKLTDLSKACAVLAAWKKTEGLLDPGALLFRKFYELSGELKDASYWRVAYNPADPVDTPRGFNTANSKAATLLADAVQWFATQNIPLEEVTARRQIIVRDSAPIPIPGGPYTFNNVRGNLNAGLYGDPVYGNSYMQFVTFDAKGPVAEGVLTYSQSSHILSPHFSDQTKVYSDIYMKGGAWIKLPFSEAEIQADPNYRSIRLSE</sequence>
<dbReference type="SUPFAM" id="SSF56235">
    <property type="entry name" value="N-terminal nucleophile aminohydrolases (Ntn hydrolases)"/>
    <property type="match status" value="1"/>
</dbReference>
<dbReference type="InterPro" id="IPR023343">
    <property type="entry name" value="Penicillin_amidase_dom1"/>
</dbReference>
<evidence type="ECO:0000313" key="5">
    <source>
        <dbReference type="EMBL" id="PND38873.1"/>
    </source>
</evidence>
<dbReference type="EMBL" id="POSP01000003">
    <property type="protein sequence ID" value="PND38873.1"/>
    <property type="molecule type" value="Genomic_DNA"/>
</dbReference>
<name>A0A2N8KZK0_9BURK</name>
<dbReference type="InterPro" id="IPR029055">
    <property type="entry name" value="Ntn_hydrolases_N"/>
</dbReference>
<dbReference type="PANTHER" id="PTHR34218:SF3">
    <property type="entry name" value="ACYL-HOMOSERINE LACTONE ACYLASE PVDQ"/>
    <property type="match status" value="1"/>
</dbReference>
<evidence type="ECO:0000313" key="6">
    <source>
        <dbReference type="Proteomes" id="UP000235916"/>
    </source>
</evidence>
<dbReference type="Gene3D" id="2.30.120.10">
    <property type="match status" value="1"/>
</dbReference>
<comment type="caution">
    <text evidence="5">The sequence shown here is derived from an EMBL/GenBank/DDBJ whole genome shotgun (WGS) entry which is preliminary data.</text>
</comment>
<evidence type="ECO:0000256" key="3">
    <source>
        <dbReference type="ARBA" id="ARBA00022801"/>
    </source>
</evidence>